<dbReference type="GO" id="GO:0005525">
    <property type="term" value="F:GTP binding"/>
    <property type="evidence" value="ECO:0007669"/>
    <property type="project" value="UniProtKB-KW"/>
</dbReference>
<evidence type="ECO:0000256" key="6">
    <source>
        <dbReference type="ARBA" id="ARBA00022741"/>
    </source>
</evidence>
<dbReference type="Gene3D" id="1.20.120.430">
    <property type="entry name" value="tRNA modification GTPase MnmE domain 2"/>
    <property type="match status" value="1"/>
</dbReference>
<dbReference type="SUPFAM" id="SSF103025">
    <property type="entry name" value="Folate-binding domain"/>
    <property type="match status" value="1"/>
</dbReference>
<dbReference type="Pfam" id="PF01597">
    <property type="entry name" value="GCV_H"/>
    <property type="match status" value="1"/>
</dbReference>
<dbReference type="InterPro" id="IPR011053">
    <property type="entry name" value="Single_hybrid_motif"/>
</dbReference>
<keyword evidence="5 11" id="KW-0819">tRNA processing</keyword>
<dbReference type="OrthoDB" id="188276at2759"/>
<dbReference type="HAMAP" id="MF_00379">
    <property type="entry name" value="GTPase_MnmE"/>
    <property type="match status" value="1"/>
</dbReference>
<dbReference type="NCBIfam" id="TIGR00450">
    <property type="entry name" value="mnmE_trmE_thdF"/>
    <property type="match status" value="1"/>
</dbReference>
<dbReference type="PANTHER" id="PTHR42714:SF2">
    <property type="entry name" value="TRNA MODIFICATION GTPASE GTPBP3, MITOCHONDRIAL"/>
    <property type="match status" value="1"/>
</dbReference>
<name>A0A2B4RJ14_STYPI</name>
<organism evidence="14">
    <name type="scientific">Stylophora pistillata</name>
    <name type="common">Smooth cauliflower coral</name>
    <dbReference type="NCBI Taxonomy" id="50429"/>
    <lineage>
        <taxon>Eukaryota</taxon>
        <taxon>Metazoa</taxon>
        <taxon>Cnidaria</taxon>
        <taxon>Anthozoa</taxon>
        <taxon>Hexacorallia</taxon>
        <taxon>Scleractinia</taxon>
        <taxon>Astrocoeniina</taxon>
        <taxon>Pocilloporidae</taxon>
        <taxon>Stylophora</taxon>
    </lineage>
</organism>
<dbReference type="InterPro" id="IPR033753">
    <property type="entry name" value="GCV_H/Fam206"/>
</dbReference>
<evidence type="ECO:0000256" key="10">
    <source>
        <dbReference type="PIRSR" id="PIRSR617453-50"/>
    </source>
</evidence>
<feature type="domain" description="TrmE-type G" evidence="13">
    <location>
        <begin position="349"/>
        <end position="509"/>
    </location>
</feature>
<accession>A0A2B4RJ14</accession>
<keyword evidence="9 11" id="KW-0342">GTP-binding</keyword>
<dbReference type="Gene3D" id="3.40.50.300">
    <property type="entry name" value="P-loop containing nucleotide triphosphate hydrolases"/>
    <property type="match status" value="1"/>
</dbReference>
<sequence>MSIPENLKYTKEHEWVRVAGDEIVIGITDFAQGELGDIVYVDVSTEGENLEADEVFGSVEAVKTVSDLCTPIAGAVTAFNKKLENEPEAINANAYDAWVIKMKPVNIADVENLLDAAAYKKLIGTKADMISDTTIVALATPQGNGAIGVIRISGGDALEIATKVFFPHKAKNLQTLPTHRVVLGDFKDGTQTIDELLCTVFKNPHSYTGEDVVEFSCHGSPYIQERIIKTLLKNGCRSAKEGEFTLRAFLNGKMDLTQAEAVADLIACESAEAHEIALNQMRGGITGQLAKLRKNLLDFTALIELELDFAEEDVNFADRSAFSKLLTEIKETLQNLIDSFQYGNALKNGIPVAIVGAPNTGKSTLLNTLSNEEKAIVSDIEGTTRDAIENECIIEGVVFRFIDTAGIRNTADLVENIGIQKTYEKIEKAQQILLMIPADAHFENPENTEKELKSLLEKTGVAREKITVVIGKIDLAPKTHTLPKSYLGISAKNQTGIAPLKKHLVGLVKKGRLSNSEIIISNARHYEALTAALTAIESVIESIERGVPSDLFAIDIRQALREIGNITGEIDVDKDVLGHIFSNFCVGK</sequence>
<evidence type="ECO:0000259" key="13">
    <source>
        <dbReference type="PROSITE" id="PS51709"/>
    </source>
</evidence>
<dbReference type="InterPro" id="IPR000089">
    <property type="entry name" value="Biotin_lipoyl"/>
</dbReference>
<dbReference type="GO" id="GO:0005829">
    <property type="term" value="C:cytosol"/>
    <property type="evidence" value="ECO:0007669"/>
    <property type="project" value="TreeGrafter"/>
</dbReference>
<dbReference type="CDD" id="cd14858">
    <property type="entry name" value="TrmE_N"/>
    <property type="match status" value="1"/>
</dbReference>
<dbReference type="InterPro" id="IPR005225">
    <property type="entry name" value="Small_GTP-bd"/>
</dbReference>
<dbReference type="PROSITE" id="PS00189">
    <property type="entry name" value="LIPOYL"/>
    <property type="match status" value="1"/>
</dbReference>
<dbReference type="SUPFAM" id="SSF116878">
    <property type="entry name" value="TrmE connector domain"/>
    <property type="match status" value="1"/>
</dbReference>
<dbReference type="STRING" id="50429.A0A2B4RJ14"/>
<dbReference type="GO" id="GO:0019464">
    <property type="term" value="P:glycine decarboxylation via glycine cleavage system"/>
    <property type="evidence" value="ECO:0007669"/>
    <property type="project" value="InterPro"/>
</dbReference>
<keyword evidence="7 10" id="KW-0450">Lipoyl</keyword>
<dbReference type="InterPro" id="IPR004520">
    <property type="entry name" value="GTPase_MnmE"/>
</dbReference>
<dbReference type="GO" id="GO:0002098">
    <property type="term" value="P:tRNA wobble uridine modification"/>
    <property type="evidence" value="ECO:0007669"/>
    <property type="project" value="TreeGrafter"/>
</dbReference>
<evidence type="ECO:0000313" key="14">
    <source>
        <dbReference type="EMBL" id="PFX17176.1"/>
    </source>
</evidence>
<dbReference type="InterPro" id="IPR003016">
    <property type="entry name" value="2-oxoA_DH_lipoyl-BS"/>
</dbReference>
<dbReference type="NCBIfam" id="TIGR00231">
    <property type="entry name" value="small_GTP"/>
    <property type="match status" value="1"/>
</dbReference>
<evidence type="ECO:0000256" key="9">
    <source>
        <dbReference type="ARBA" id="ARBA00023134"/>
    </source>
</evidence>
<dbReference type="GO" id="GO:0030488">
    <property type="term" value="P:tRNA methylation"/>
    <property type="evidence" value="ECO:0007669"/>
    <property type="project" value="TreeGrafter"/>
</dbReference>
<dbReference type="InterPro" id="IPR027368">
    <property type="entry name" value="MnmE_dom2"/>
</dbReference>
<dbReference type="HAMAP" id="MF_00272">
    <property type="entry name" value="GcvH"/>
    <property type="match status" value="1"/>
</dbReference>
<keyword evidence="8" id="KW-0809">Transit peptide</keyword>
<dbReference type="PROSITE" id="PS50968">
    <property type="entry name" value="BIOTINYL_LIPOYL"/>
    <property type="match status" value="1"/>
</dbReference>
<dbReference type="InterPro" id="IPR027417">
    <property type="entry name" value="P-loop_NTPase"/>
</dbReference>
<feature type="modified residue" description="N6-lipoyllysine" evidence="10">
    <location>
        <position position="63"/>
    </location>
</feature>
<proteinExistence type="inferred from homology"/>
<feature type="domain" description="Lipoyl-binding" evidence="12">
    <location>
        <begin position="22"/>
        <end position="103"/>
    </location>
</feature>
<dbReference type="GO" id="GO:0005960">
    <property type="term" value="C:glycine cleavage complex"/>
    <property type="evidence" value="ECO:0007669"/>
    <property type="project" value="InterPro"/>
</dbReference>
<evidence type="ECO:0000256" key="5">
    <source>
        <dbReference type="ARBA" id="ARBA00022694"/>
    </source>
</evidence>
<comment type="caution">
    <text evidence="14">The sequence shown here is derived from an EMBL/GenBank/DDBJ whole genome shotgun (WGS) entry which is preliminary data.</text>
</comment>
<protein>
    <recommendedName>
        <fullName evidence="4">Glycine cleavage system H protein, mitochondrial</fullName>
    </recommendedName>
</protein>
<dbReference type="InterPro" id="IPR018948">
    <property type="entry name" value="GTP-bd_TrmE_N"/>
</dbReference>
<dbReference type="Gene3D" id="2.40.50.100">
    <property type="match status" value="1"/>
</dbReference>
<dbReference type="CDD" id="cd04164">
    <property type="entry name" value="trmE"/>
    <property type="match status" value="1"/>
</dbReference>
<comment type="similarity">
    <text evidence="3 11">Belongs to the TRAFAC class TrmE-Era-EngA-EngB-Septin-like GTPase superfamily. TrmE GTPase family.</text>
</comment>
<gene>
    <name evidence="14" type="primary">mnmE</name>
    <name evidence="14" type="ORF">AWC38_SpisGene18516</name>
</gene>
<evidence type="ECO:0000256" key="7">
    <source>
        <dbReference type="ARBA" id="ARBA00022823"/>
    </source>
</evidence>
<comment type="cofactor">
    <cofactor evidence="1">
        <name>(R)-lipoate</name>
        <dbReference type="ChEBI" id="CHEBI:83088"/>
    </cofactor>
</comment>
<evidence type="ECO:0000256" key="1">
    <source>
        <dbReference type="ARBA" id="ARBA00001938"/>
    </source>
</evidence>
<dbReference type="InterPro" id="IPR017453">
    <property type="entry name" value="GCV_H_sub"/>
</dbReference>
<dbReference type="EMBL" id="LSMT01000491">
    <property type="protein sequence ID" value="PFX17176.1"/>
    <property type="molecule type" value="Genomic_DNA"/>
</dbReference>
<comment type="similarity">
    <text evidence="2">Belongs to the GcvH family.</text>
</comment>
<reference evidence="14" key="1">
    <citation type="journal article" date="2017" name="J. ISSAAS">
        <title>Comparative analysis of the genomes of Stylophora pistillata and Acropora digitifera provides evidence for extensive differences between species of corals.</title>
        <authorList>
            <person name="Voolstra C.R."/>
            <person name="Li Y."/>
            <person name="Liew Y.J."/>
            <person name="Baumgarten S."/>
            <person name="Zoccola D."/>
            <person name="Flot J.-F."/>
            <person name="Tambutte S."/>
            <person name="Allemand D."/>
            <person name="Aranda M."/>
        </authorList>
    </citation>
    <scope>NUCLEOTIDE SEQUENCE</scope>
    <source>
        <strain evidence="14">CSM Monaco</strain>
        <tissue evidence="14">Whole animal</tissue>
    </source>
</reference>
<dbReference type="PANTHER" id="PTHR42714">
    <property type="entry name" value="TRNA MODIFICATION GTPASE GTPBP3"/>
    <property type="match status" value="1"/>
</dbReference>
<evidence type="ECO:0000256" key="2">
    <source>
        <dbReference type="ARBA" id="ARBA00009249"/>
    </source>
</evidence>
<dbReference type="NCBIfam" id="NF003661">
    <property type="entry name" value="PRK05291.1-3"/>
    <property type="match status" value="1"/>
</dbReference>
<dbReference type="PROSITE" id="PS51709">
    <property type="entry name" value="G_TRME"/>
    <property type="match status" value="1"/>
</dbReference>
<dbReference type="InterPro" id="IPR027266">
    <property type="entry name" value="TrmE/GcvT-like"/>
</dbReference>
<evidence type="ECO:0000256" key="4">
    <source>
        <dbReference type="ARBA" id="ARBA00018130"/>
    </source>
</evidence>
<evidence type="ECO:0000256" key="3">
    <source>
        <dbReference type="ARBA" id="ARBA00011043"/>
    </source>
</evidence>
<evidence type="ECO:0000256" key="11">
    <source>
        <dbReference type="RuleBase" id="RU003313"/>
    </source>
</evidence>
<dbReference type="Gene3D" id="3.30.1360.120">
    <property type="entry name" value="Probable tRNA modification gtpase trme, domain 1"/>
    <property type="match status" value="1"/>
</dbReference>
<dbReference type="Pfam" id="PF01926">
    <property type="entry name" value="MMR_HSR1"/>
    <property type="match status" value="1"/>
</dbReference>
<dbReference type="NCBIfam" id="NF002270">
    <property type="entry name" value="PRK01202.1"/>
    <property type="match status" value="1"/>
</dbReference>
<dbReference type="Pfam" id="PF12631">
    <property type="entry name" value="MnmE_helical"/>
    <property type="match status" value="1"/>
</dbReference>
<keyword evidence="6 11" id="KW-0547">Nucleotide-binding</keyword>
<dbReference type="InterPro" id="IPR025867">
    <property type="entry name" value="MnmE_helical"/>
</dbReference>
<dbReference type="SUPFAM" id="SSF52540">
    <property type="entry name" value="P-loop containing nucleoside triphosphate hydrolases"/>
    <property type="match status" value="1"/>
</dbReference>
<dbReference type="AlphaFoldDB" id="A0A2B4RJ14"/>
<dbReference type="SUPFAM" id="SSF51230">
    <property type="entry name" value="Single hybrid motif"/>
    <property type="match status" value="1"/>
</dbReference>
<dbReference type="InterPro" id="IPR006073">
    <property type="entry name" value="GTP-bd"/>
</dbReference>
<dbReference type="InterPro" id="IPR031168">
    <property type="entry name" value="G_TrmE"/>
</dbReference>
<evidence type="ECO:0000256" key="8">
    <source>
        <dbReference type="ARBA" id="ARBA00022946"/>
    </source>
</evidence>
<dbReference type="InterPro" id="IPR002930">
    <property type="entry name" value="GCV_H"/>
</dbReference>
<evidence type="ECO:0000259" key="12">
    <source>
        <dbReference type="PROSITE" id="PS50968"/>
    </source>
</evidence>
<dbReference type="CDD" id="cd06848">
    <property type="entry name" value="GCS_H"/>
    <property type="match status" value="1"/>
</dbReference>
<dbReference type="NCBIfam" id="TIGR00527">
    <property type="entry name" value="gcvH"/>
    <property type="match status" value="1"/>
</dbReference>
<dbReference type="Pfam" id="PF10396">
    <property type="entry name" value="TrmE_N"/>
    <property type="match status" value="1"/>
</dbReference>
<dbReference type="GO" id="GO:0003924">
    <property type="term" value="F:GTPase activity"/>
    <property type="evidence" value="ECO:0007669"/>
    <property type="project" value="InterPro"/>
</dbReference>